<keyword evidence="6 9" id="KW-0030">Aminoacyl-tRNA synthetase</keyword>
<dbReference type="GO" id="GO:0005524">
    <property type="term" value="F:ATP binding"/>
    <property type="evidence" value="ECO:0007669"/>
    <property type="project" value="UniProtKB-KW"/>
</dbReference>
<dbReference type="SUPFAM" id="SSF52374">
    <property type="entry name" value="Nucleotidylyl transferase"/>
    <property type="match status" value="1"/>
</dbReference>
<keyword evidence="10" id="KW-0472">Membrane</keyword>
<evidence type="ECO:0000256" key="4">
    <source>
        <dbReference type="ARBA" id="ARBA00022840"/>
    </source>
</evidence>
<dbReference type="EC" id="6.1.1.1" evidence="1"/>
<dbReference type="Pfam" id="PF00579">
    <property type="entry name" value="tRNA-synt_1b"/>
    <property type="match status" value="1"/>
</dbReference>
<dbReference type="InterPro" id="IPR002305">
    <property type="entry name" value="aa-tRNA-synth_Ic"/>
</dbReference>
<dbReference type="PANTHER" id="PTHR46264:SF4">
    <property type="entry name" value="TYROSINE--TRNA LIGASE, CYTOPLASMIC"/>
    <property type="match status" value="1"/>
</dbReference>
<dbReference type="Gene3D" id="1.10.240.10">
    <property type="entry name" value="Tyrosyl-Transfer RNA Synthetase"/>
    <property type="match status" value="1"/>
</dbReference>
<protein>
    <recommendedName>
        <fullName evidence="1">tyrosine--tRNA ligase</fullName>
        <ecNumber evidence="1">6.1.1.1</ecNumber>
    </recommendedName>
    <alternativeName>
        <fullName evidence="7">Tyrosyl-tRNA synthetase</fullName>
    </alternativeName>
</protein>
<dbReference type="GO" id="GO:0006437">
    <property type="term" value="P:tyrosyl-tRNA aminoacylation"/>
    <property type="evidence" value="ECO:0007669"/>
    <property type="project" value="TreeGrafter"/>
</dbReference>
<name>A0A426XDQ6_ENSVE</name>
<feature type="non-terminal residue" evidence="11">
    <location>
        <position position="1"/>
    </location>
</feature>
<dbReference type="Proteomes" id="UP000287651">
    <property type="component" value="Unassembled WGS sequence"/>
</dbReference>
<dbReference type="GO" id="GO:0005737">
    <property type="term" value="C:cytoplasm"/>
    <property type="evidence" value="ECO:0007669"/>
    <property type="project" value="TreeGrafter"/>
</dbReference>
<feature type="transmembrane region" description="Helical" evidence="10">
    <location>
        <begin position="81"/>
        <end position="100"/>
    </location>
</feature>
<comment type="similarity">
    <text evidence="9">Belongs to the class-I aminoacyl-tRNA synthetase family.</text>
</comment>
<dbReference type="EMBL" id="AMZH03022097">
    <property type="protein sequence ID" value="RRT37601.1"/>
    <property type="molecule type" value="Genomic_DNA"/>
</dbReference>
<dbReference type="AlphaFoldDB" id="A0A426XDQ6"/>
<evidence type="ECO:0000313" key="11">
    <source>
        <dbReference type="EMBL" id="RRT37601.1"/>
    </source>
</evidence>
<comment type="caution">
    <text evidence="11">The sequence shown here is derived from an EMBL/GenBank/DDBJ whole genome shotgun (WGS) entry which is preliminary data.</text>
</comment>
<evidence type="ECO:0000313" key="12">
    <source>
        <dbReference type="Proteomes" id="UP000287651"/>
    </source>
</evidence>
<evidence type="ECO:0000256" key="10">
    <source>
        <dbReference type="SAM" id="Phobius"/>
    </source>
</evidence>
<dbReference type="GO" id="GO:0004831">
    <property type="term" value="F:tyrosine-tRNA ligase activity"/>
    <property type="evidence" value="ECO:0007669"/>
    <property type="project" value="UniProtKB-EC"/>
</dbReference>
<dbReference type="PANTHER" id="PTHR46264">
    <property type="entry name" value="TYROSINE-TRNA LIGASE"/>
    <property type="match status" value="1"/>
</dbReference>
<keyword evidence="10" id="KW-0812">Transmembrane</keyword>
<accession>A0A426XDQ6</accession>
<evidence type="ECO:0000256" key="3">
    <source>
        <dbReference type="ARBA" id="ARBA00022741"/>
    </source>
</evidence>
<keyword evidence="2 9" id="KW-0436">Ligase</keyword>
<keyword evidence="5 9" id="KW-0648">Protein biosynthesis</keyword>
<comment type="catalytic activity">
    <reaction evidence="8">
        <text>tRNA(Tyr) + L-tyrosine + ATP = L-tyrosyl-tRNA(Tyr) + AMP + diphosphate + H(+)</text>
        <dbReference type="Rhea" id="RHEA:10220"/>
        <dbReference type="Rhea" id="RHEA-COMP:9706"/>
        <dbReference type="Rhea" id="RHEA-COMP:9707"/>
        <dbReference type="ChEBI" id="CHEBI:15378"/>
        <dbReference type="ChEBI" id="CHEBI:30616"/>
        <dbReference type="ChEBI" id="CHEBI:33019"/>
        <dbReference type="ChEBI" id="CHEBI:58315"/>
        <dbReference type="ChEBI" id="CHEBI:78442"/>
        <dbReference type="ChEBI" id="CHEBI:78536"/>
        <dbReference type="ChEBI" id="CHEBI:456215"/>
        <dbReference type="EC" id="6.1.1.1"/>
    </reaction>
</comment>
<keyword evidence="3 9" id="KW-0547">Nucleotide-binding</keyword>
<keyword evidence="4 9" id="KW-0067">ATP-binding</keyword>
<evidence type="ECO:0000256" key="1">
    <source>
        <dbReference type="ARBA" id="ARBA00013160"/>
    </source>
</evidence>
<organism evidence="11 12">
    <name type="scientific">Ensete ventricosum</name>
    <name type="common">Abyssinian banana</name>
    <name type="synonym">Musa ensete</name>
    <dbReference type="NCBI Taxonomy" id="4639"/>
    <lineage>
        <taxon>Eukaryota</taxon>
        <taxon>Viridiplantae</taxon>
        <taxon>Streptophyta</taxon>
        <taxon>Embryophyta</taxon>
        <taxon>Tracheophyta</taxon>
        <taxon>Spermatophyta</taxon>
        <taxon>Magnoliopsida</taxon>
        <taxon>Liliopsida</taxon>
        <taxon>Zingiberales</taxon>
        <taxon>Musaceae</taxon>
        <taxon>Ensete</taxon>
    </lineage>
</organism>
<sequence>GEVNVKIKKAYCPPKIVEGNPCLEYIKYIVFPWFGHFEVVRKEENGGNKTYNIMEELILDYESGVLHPADLKPALSKALNLILQVSLAYIIFFSSMYTGFNGLLYFLEILSESGIQNYL</sequence>
<keyword evidence="10" id="KW-1133">Transmembrane helix</keyword>
<evidence type="ECO:0000256" key="9">
    <source>
        <dbReference type="RuleBase" id="RU363036"/>
    </source>
</evidence>
<evidence type="ECO:0000256" key="7">
    <source>
        <dbReference type="ARBA" id="ARBA00033323"/>
    </source>
</evidence>
<gene>
    <name evidence="11" type="ORF">B296_00056842</name>
</gene>
<evidence type="ECO:0000256" key="5">
    <source>
        <dbReference type="ARBA" id="ARBA00022917"/>
    </source>
</evidence>
<reference evidence="11 12" key="1">
    <citation type="journal article" date="2014" name="Agronomy (Basel)">
        <title>A Draft Genome Sequence for Ensete ventricosum, the Drought-Tolerant Tree Against Hunger.</title>
        <authorList>
            <person name="Harrison J."/>
            <person name="Moore K.A."/>
            <person name="Paszkiewicz K."/>
            <person name="Jones T."/>
            <person name="Grant M."/>
            <person name="Ambacheew D."/>
            <person name="Muzemil S."/>
            <person name="Studholme D.J."/>
        </authorList>
    </citation>
    <scope>NUCLEOTIDE SEQUENCE [LARGE SCALE GENOMIC DNA]</scope>
</reference>
<proteinExistence type="inferred from homology"/>
<evidence type="ECO:0000256" key="2">
    <source>
        <dbReference type="ARBA" id="ARBA00022598"/>
    </source>
</evidence>
<dbReference type="InterPro" id="IPR050489">
    <property type="entry name" value="Tyr-tRNA_synthase"/>
</dbReference>
<evidence type="ECO:0000256" key="8">
    <source>
        <dbReference type="ARBA" id="ARBA00048248"/>
    </source>
</evidence>
<evidence type="ECO:0000256" key="6">
    <source>
        <dbReference type="ARBA" id="ARBA00023146"/>
    </source>
</evidence>